<evidence type="ECO:0000313" key="13">
    <source>
        <dbReference type="EMBL" id="KAK5778767.1"/>
    </source>
</evidence>
<dbReference type="InterPro" id="IPR000305">
    <property type="entry name" value="GIY-YIG_endonuc"/>
</dbReference>
<dbReference type="HAMAP" id="MF_03100">
    <property type="entry name" value="Endonuc_su_Slx1"/>
    <property type="match status" value="1"/>
</dbReference>
<dbReference type="InterPro" id="IPR050381">
    <property type="entry name" value="SLX1_endonuclease"/>
</dbReference>
<dbReference type="CDD" id="cd10455">
    <property type="entry name" value="GIY-YIG_SLX1"/>
    <property type="match status" value="1"/>
</dbReference>
<dbReference type="PROSITE" id="PS50164">
    <property type="entry name" value="GIY_YIG"/>
    <property type="match status" value="1"/>
</dbReference>
<dbReference type="InterPro" id="IPR048749">
    <property type="entry name" value="SLX1_C"/>
</dbReference>
<evidence type="ECO:0000256" key="2">
    <source>
        <dbReference type="ARBA" id="ARBA00022723"/>
    </source>
</evidence>
<evidence type="ECO:0000256" key="11">
    <source>
        <dbReference type="HAMAP-Rule" id="MF_03100"/>
    </source>
</evidence>
<dbReference type="Pfam" id="PF21202">
    <property type="entry name" value="SLX1_C"/>
    <property type="match status" value="1"/>
</dbReference>
<dbReference type="InterPro" id="IPR013083">
    <property type="entry name" value="Znf_RING/FYVE/PHD"/>
</dbReference>
<dbReference type="GO" id="GO:0008270">
    <property type="term" value="F:zinc ion binding"/>
    <property type="evidence" value="ECO:0007669"/>
    <property type="project" value="UniProtKB-KW"/>
</dbReference>
<dbReference type="GO" id="GO:0000724">
    <property type="term" value="P:double-strand break repair via homologous recombination"/>
    <property type="evidence" value="ECO:0007669"/>
    <property type="project" value="TreeGrafter"/>
</dbReference>
<comment type="subunit">
    <text evidence="11">Forms a heterodimer with SLX4.</text>
</comment>
<keyword evidence="4 11" id="KW-0227">DNA damage</keyword>
<evidence type="ECO:0000256" key="7">
    <source>
        <dbReference type="ARBA" id="ARBA00022833"/>
    </source>
</evidence>
<keyword evidence="2" id="KW-0479">Metal-binding</keyword>
<feature type="domain" description="GIY-YIG" evidence="12">
    <location>
        <begin position="6"/>
        <end position="89"/>
    </location>
</feature>
<evidence type="ECO:0000256" key="1">
    <source>
        <dbReference type="ARBA" id="ARBA00022722"/>
    </source>
</evidence>
<keyword evidence="10 11" id="KW-0539">Nucleus</keyword>
<comment type="similarity">
    <text evidence="11">Belongs to the SLX1 family.</text>
</comment>
<dbReference type="Proteomes" id="UP001306508">
    <property type="component" value="Unassembled WGS sequence"/>
</dbReference>
<name>A0AAN7WMG9_9SACH</name>
<dbReference type="SUPFAM" id="SSF82771">
    <property type="entry name" value="GIY-YIG endonuclease"/>
    <property type="match status" value="1"/>
</dbReference>
<dbReference type="FunFam" id="3.40.1440.10:FF:000006">
    <property type="entry name" value="Structure-specific endonuclease subunit SLX1"/>
    <property type="match status" value="1"/>
</dbReference>
<dbReference type="GO" id="GO:0008821">
    <property type="term" value="F:crossover junction DNA endonuclease activity"/>
    <property type="evidence" value="ECO:0007669"/>
    <property type="project" value="TreeGrafter"/>
</dbReference>
<dbReference type="Pfam" id="PF01541">
    <property type="entry name" value="GIY-YIG"/>
    <property type="match status" value="1"/>
</dbReference>
<evidence type="ECO:0000256" key="10">
    <source>
        <dbReference type="ARBA" id="ARBA00023242"/>
    </source>
</evidence>
<dbReference type="Gene3D" id="3.40.1440.10">
    <property type="entry name" value="GIY-YIG endonuclease"/>
    <property type="match status" value="1"/>
</dbReference>
<evidence type="ECO:0000256" key="8">
    <source>
        <dbReference type="ARBA" id="ARBA00023172"/>
    </source>
</evidence>
<comment type="cofactor">
    <cofactor evidence="11">
        <name>a divalent metal cation</name>
        <dbReference type="ChEBI" id="CHEBI:60240"/>
    </cofactor>
</comment>
<keyword evidence="8 11" id="KW-0233">DNA recombination</keyword>
<evidence type="ECO:0000256" key="9">
    <source>
        <dbReference type="ARBA" id="ARBA00023204"/>
    </source>
</evidence>
<comment type="subcellular location">
    <subcellularLocation>
        <location evidence="11">Nucleus</location>
    </subcellularLocation>
</comment>
<dbReference type="GO" id="GO:0033557">
    <property type="term" value="C:Slx1-Slx4 complex"/>
    <property type="evidence" value="ECO:0007669"/>
    <property type="project" value="UniProtKB-UniRule"/>
</dbReference>
<dbReference type="PANTHER" id="PTHR20208">
    <property type="entry name" value="STRUCTURE-SPECIFIC ENDONUCLEASE SUBUNIT SLX1"/>
    <property type="match status" value="1"/>
</dbReference>
<accession>A0AAN7WMG9</accession>
<keyword evidence="7" id="KW-0862">Zinc</keyword>
<keyword evidence="3 11" id="KW-0255">Endonuclease</keyword>
<dbReference type="GO" id="GO:0017108">
    <property type="term" value="F:5'-flap endonuclease activity"/>
    <property type="evidence" value="ECO:0007669"/>
    <property type="project" value="InterPro"/>
</dbReference>
<dbReference type="InterPro" id="IPR035901">
    <property type="entry name" value="GIY-YIG_endonuc_sf"/>
</dbReference>
<sequence>MSGFTPFYCCYLLHSINKKQSFYIGSTPNPEKRLRQHNGSLTHGGAYRTKRLGTRPWEMVMFVYGFPNRIVALQFEHAWQHGYQTHFIAPEERVIKHKNGGRSLKYRLGVVRLLLKNQFFQRLDLKVQFFNKNALQCWKQNEFHIETPFPLEADISDGSLEDMKMTTTHTVDDILDYAQANLELVTNFYKQEKNKFETVMIAFCDSLSNGYLKCDICQQEFDYMDEDSTLKPYIAFCLNYTTCNSHFHLECLYKKYISEEENVTESKIIPTGGECPICHVSMKWTDIVKYSCGIKCKYGE</sequence>
<organism evidence="13 14">
    <name type="scientific">Arxiozyma heterogenica</name>
    <dbReference type="NCBI Taxonomy" id="278026"/>
    <lineage>
        <taxon>Eukaryota</taxon>
        <taxon>Fungi</taxon>
        <taxon>Dikarya</taxon>
        <taxon>Ascomycota</taxon>
        <taxon>Saccharomycotina</taxon>
        <taxon>Saccharomycetes</taxon>
        <taxon>Saccharomycetales</taxon>
        <taxon>Saccharomycetaceae</taxon>
        <taxon>Arxiozyma</taxon>
    </lineage>
</organism>
<evidence type="ECO:0000256" key="6">
    <source>
        <dbReference type="ARBA" id="ARBA00022801"/>
    </source>
</evidence>
<dbReference type="PANTHER" id="PTHR20208:SF10">
    <property type="entry name" value="STRUCTURE-SPECIFIC ENDONUCLEASE SUBUNIT SLX1"/>
    <property type="match status" value="1"/>
</dbReference>
<dbReference type="Gene3D" id="3.30.40.10">
    <property type="entry name" value="Zinc/RING finger domain, C3HC4 (zinc finger)"/>
    <property type="match status" value="1"/>
</dbReference>
<dbReference type="AlphaFoldDB" id="A0AAN7WMG9"/>
<comment type="caution">
    <text evidence="11">Lacks conserved residue(s) required for the propagation of feature annotation.</text>
</comment>
<comment type="function">
    <text evidence="11">Catalytic subunit of the SLX1-SLX4 structure-specific endonuclease that resolves DNA secondary structures generated during DNA repair and recombination. Has endonuclease activity towards branched DNA substrates, introducing single-strand cuts in duplex DNA close to junctions with ss-DNA.</text>
</comment>
<gene>
    <name evidence="13" type="ORF">RI543_003690</name>
</gene>
<proteinExistence type="inferred from homology"/>
<comment type="caution">
    <text evidence="13">The sequence shown here is derived from an EMBL/GenBank/DDBJ whole genome shotgun (WGS) entry which is preliminary data.</text>
</comment>
<evidence type="ECO:0000256" key="5">
    <source>
        <dbReference type="ARBA" id="ARBA00022771"/>
    </source>
</evidence>
<evidence type="ECO:0000313" key="14">
    <source>
        <dbReference type="Proteomes" id="UP001306508"/>
    </source>
</evidence>
<dbReference type="EMBL" id="JAWIZZ010000051">
    <property type="protein sequence ID" value="KAK5778767.1"/>
    <property type="molecule type" value="Genomic_DNA"/>
</dbReference>
<keyword evidence="14" id="KW-1185">Reference proteome</keyword>
<evidence type="ECO:0000256" key="3">
    <source>
        <dbReference type="ARBA" id="ARBA00022759"/>
    </source>
</evidence>
<keyword evidence="1 11" id="KW-0540">Nuclease</keyword>
<dbReference type="InterPro" id="IPR027520">
    <property type="entry name" value="Slx1"/>
</dbReference>
<keyword evidence="9 11" id="KW-0234">DNA repair</keyword>
<evidence type="ECO:0000256" key="4">
    <source>
        <dbReference type="ARBA" id="ARBA00022763"/>
    </source>
</evidence>
<evidence type="ECO:0000259" key="12">
    <source>
        <dbReference type="PROSITE" id="PS50164"/>
    </source>
</evidence>
<protein>
    <recommendedName>
        <fullName evidence="12">GIY-YIG domain-containing protein</fullName>
    </recommendedName>
</protein>
<dbReference type="SMART" id="SM00465">
    <property type="entry name" value="GIYc"/>
    <property type="match status" value="1"/>
</dbReference>
<keyword evidence="6 11" id="KW-0378">Hydrolase</keyword>
<keyword evidence="5" id="KW-0863">Zinc-finger</keyword>
<reference evidence="14" key="1">
    <citation type="submission" date="2023-07" db="EMBL/GenBank/DDBJ databases">
        <title>A draft genome of Kazachstania heterogenica Y-27499.</title>
        <authorList>
            <person name="Donic C."/>
            <person name="Kralova J.S."/>
            <person name="Fidel L."/>
            <person name="Ben-Dor S."/>
            <person name="Jung S."/>
        </authorList>
    </citation>
    <scope>NUCLEOTIDE SEQUENCE [LARGE SCALE GENOMIC DNA]</scope>
    <source>
        <strain evidence="14">Y27499</strain>
    </source>
</reference>